<dbReference type="SMART" id="SM00320">
    <property type="entry name" value="WD40"/>
    <property type="match status" value="3"/>
</dbReference>
<evidence type="ECO:0000256" key="6">
    <source>
        <dbReference type="ARBA" id="ARBA00039131"/>
    </source>
</evidence>
<keyword evidence="4" id="KW-0378">Hydrolase</keyword>
<dbReference type="OrthoDB" id="1930760at2759"/>
<dbReference type="GO" id="GO:0008168">
    <property type="term" value="F:methyltransferase activity"/>
    <property type="evidence" value="ECO:0007669"/>
    <property type="project" value="UniProtKB-KW"/>
</dbReference>
<keyword evidence="10" id="KW-1185">Reference proteome</keyword>
<dbReference type="GO" id="GO:0005737">
    <property type="term" value="C:cytoplasm"/>
    <property type="evidence" value="ECO:0007669"/>
    <property type="project" value="TreeGrafter"/>
</dbReference>
<evidence type="ECO:0000313" key="10">
    <source>
        <dbReference type="Proteomes" id="UP000440578"/>
    </source>
</evidence>
<gene>
    <name evidence="9" type="primary">Dph7_1</name>
    <name evidence="9" type="ORF">FJT64_012374</name>
</gene>
<evidence type="ECO:0000256" key="8">
    <source>
        <dbReference type="SAM" id="MobiDB-lite"/>
    </source>
</evidence>
<dbReference type="InterPro" id="IPR036322">
    <property type="entry name" value="WD40_repeat_dom_sf"/>
</dbReference>
<dbReference type="SUPFAM" id="SSF50978">
    <property type="entry name" value="WD40 repeat-like"/>
    <property type="match status" value="1"/>
</dbReference>
<name>A0A6A4VCW0_AMPAM</name>
<proteinExistence type="inferred from homology"/>
<dbReference type="EC" id="3.1.1.97" evidence="6"/>
<keyword evidence="2" id="KW-0853">WD repeat</keyword>
<evidence type="ECO:0000313" key="9">
    <source>
        <dbReference type="EMBL" id="KAF0289374.1"/>
    </source>
</evidence>
<dbReference type="InterPro" id="IPR015943">
    <property type="entry name" value="WD40/YVTN_repeat-like_dom_sf"/>
</dbReference>
<comment type="similarity">
    <text evidence="5">Belongs to the DPH7 family.</text>
</comment>
<dbReference type="Gene3D" id="2.130.10.10">
    <property type="entry name" value="YVTN repeat-like/Quinoprotein amine dehydrogenase"/>
    <property type="match status" value="1"/>
</dbReference>
<evidence type="ECO:0000256" key="7">
    <source>
        <dbReference type="ARBA" id="ARBA00047551"/>
    </source>
</evidence>
<evidence type="ECO:0000256" key="5">
    <source>
        <dbReference type="ARBA" id="ARBA00038092"/>
    </source>
</evidence>
<dbReference type="GO" id="GO:0061685">
    <property type="term" value="F:diphthine methylesterase activity"/>
    <property type="evidence" value="ECO:0007669"/>
    <property type="project" value="UniProtKB-EC"/>
</dbReference>
<dbReference type="InterPro" id="IPR052415">
    <property type="entry name" value="Diphthine_MTase"/>
</dbReference>
<evidence type="ECO:0000256" key="1">
    <source>
        <dbReference type="ARBA" id="ARBA00005156"/>
    </source>
</evidence>
<dbReference type="GO" id="GO:0017183">
    <property type="term" value="P:protein histidyl modification to diphthamide"/>
    <property type="evidence" value="ECO:0007669"/>
    <property type="project" value="TreeGrafter"/>
</dbReference>
<dbReference type="Proteomes" id="UP000440578">
    <property type="component" value="Unassembled WGS sequence"/>
</dbReference>
<comment type="catalytic activity">
    <reaction evidence="7">
        <text>diphthine methyl ester-[translation elongation factor 2] + H2O = diphthine-[translation elongation factor 2] + methanol + H(+)</text>
        <dbReference type="Rhea" id="RHEA:42656"/>
        <dbReference type="Rhea" id="RHEA-COMP:10172"/>
        <dbReference type="Rhea" id="RHEA-COMP:10173"/>
        <dbReference type="ChEBI" id="CHEBI:15377"/>
        <dbReference type="ChEBI" id="CHEBI:15378"/>
        <dbReference type="ChEBI" id="CHEBI:17790"/>
        <dbReference type="ChEBI" id="CHEBI:79005"/>
        <dbReference type="ChEBI" id="CHEBI:82696"/>
        <dbReference type="EC" id="3.1.1.97"/>
    </reaction>
</comment>
<sequence>MSAEAGGGAAPAVLWRWDSEWPADTAEFCPTPPYRHLLLCGTYRLREDQPADIPPEECQRDGRLHLLDCGRRHELQRLDTAAVLDVKWSPAPVGGQPLVVAADARGRLLMFRLTDAETGPRLEPVASRAVAEPGRLALALEWFLPAVGPARLAVSDSSGAVTVLQLAEEGRELTVLWTNVCHGHEAWTCGFKHSDGNVVYTGGDDLLFRGYDIRLDPACPVFTNRSHEAGVTSVQSDYLTEHTLRTGSYDEHLYTWDDRAMRRPLERAPLPGGVWRIKRHSRRADHVLTACMYGGSHVTDAAGAVVASFLEHKSIVYGADWCRLDGGGGGEEKVDMTPATDSSATGDDSNAAGDAAGDGSDVVNGDGDTERQRECSSGDTSVAVTCSFYDHLLCLWEI</sequence>
<dbReference type="InterPro" id="IPR001680">
    <property type="entry name" value="WD40_rpt"/>
</dbReference>
<comment type="pathway">
    <text evidence="1">Protein modification; peptidyl-diphthamide biosynthesis.</text>
</comment>
<organism evidence="9 10">
    <name type="scientific">Amphibalanus amphitrite</name>
    <name type="common">Striped barnacle</name>
    <name type="synonym">Balanus amphitrite</name>
    <dbReference type="NCBI Taxonomy" id="1232801"/>
    <lineage>
        <taxon>Eukaryota</taxon>
        <taxon>Metazoa</taxon>
        <taxon>Ecdysozoa</taxon>
        <taxon>Arthropoda</taxon>
        <taxon>Crustacea</taxon>
        <taxon>Multicrustacea</taxon>
        <taxon>Cirripedia</taxon>
        <taxon>Thoracica</taxon>
        <taxon>Thoracicalcarea</taxon>
        <taxon>Balanomorpha</taxon>
        <taxon>Balanoidea</taxon>
        <taxon>Balanidae</taxon>
        <taxon>Amphibalaninae</taxon>
        <taxon>Amphibalanus</taxon>
    </lineage>
</organism>
<evidence type="ECO:0000256" key="3">
    <source>
        <dbReference type="ARBA" id="ARBA00022737"/>
    </source>
</evidence>
<feature type="region of interest" description="Disordered" evidence="8">
    <location>
        <begin position="332"/>
        <end position="376"/>
    </location>
</feature>
<evidence type="ECO:0000256" key="2">
    <source>
        <dbReference type="ARBA" id="ARBA00022574"/>
    </source>
</evidence>
<dbReference type="PANTHER" id="PTHR46042:SF1">
    <property type="entry name" value="DIPHTHINE METHYLTRANSFERASE"/>
    <property type="match status" value="1"/>
</dbReference>
<dbReference type="EMBL" id="VIIS01002034">
    <property type="protein sequence ID" value="KAF0289374.1"/>
    <property type="molecule type" value="Genomic_DNA"/>
</dbReference>
<reference evidence="9 10" key="1">
    <citation type="submission" date="2019-07" db="EMBL/GenBank/DDBJ databases">
        <title>Draft genome assembly of a fouling barnacle, Amphibalanus amphitrite (Darwin, 1854): The first reference genome for Thecostraca.</title>
        <authorList>
            <person name="Kim W."/>
        </authorList>
    </citation>
    <scope>NUCLEOTIDE SEQUENCE [LARGE SCALE GENOMIC DNA]</scope>
    <source>
        <strain evidence="9">SNU_AA5</strain>
        <tissue evidence="9">Soma without cirri and trophi</tissue>
    </source>
</reference>
<keyword evidence="9" id="KW-0808">Transferase</keyword>
<accession>A0A6A4VCW0</accession>
<feature type="compositionally biased region" description="Low complexity" evidence="8">
    <location>
        <begin position="339"/>
        <end position="366"/>
    </location>
</feature>
<keyword evidence="3" id="KW-0677">Repeat</keyword>
<protein>
    <recommendedName>
        <fullName evidence="6">methylated diphthine methylhydrolase</fullName>
        <ecNumber evidence="6">3.1.1.97</ecNumber>
    </recommendedName>
</protein>
<keyword evidence="9" id="KW-0489">Methyltransferase</keyword>
<evidence type="ECO:0000256" key="4">
    <source>
        <dbReference type="ARBA" id="ARBA00022801"/>
    </source>
</evidence>
<dbReference type="PANTHER" id="PTHR46042">
    <property type="entry name" value="DIPHTHINE METHYLTRANSFERASE"/>
    <property type="match status" value="1"/>
</dbReference>
<dbReference type="AlphaFoldDB" id="A0A6A4VCW0"/>
<comment type="caution">
    <text evidence="9">The sequence shown here is derived from an EMBL/GenBank/DDBJ whole genome shotgun (WGS) entry which is preliminary data.</text>
</comment>
<dbReference type="GO" id="GO:0032259">
    <property type="term" value="P:methylation"/>
    <property type="evidence" value="ECO:0007669"/>
    <property type="project" value="UniProtKB-KW"/>
</dbReference>